<evidence type="ECO:0000256" key="3">
    <source>
        <dbReference type="PROSITE-ProRule" id="PRU00708"/>
    </source>
</evidence>
<dbReference type="Gene3D" id="1.25.40.10">
    <property type="entry name" value="Tetratricopeptide repeat domain"/>
    <property type="match status" value="1"/>
</dbReference>
<comment type="caution">
    <text evidence="4">The sequence shown here is derived from an EMBL/GenBank/DDBJ whole genome shotgun (WGS) entry which is preliminary data.</text>
</comment>
<evidence type="ECO:0000256" key="2">
    <source>
        <dbReference type="ARBA" id="ARBA00022737"/>
    </source>
</evidence>
<dbReference type="Proteomes" id="UP000265566">
    <property type="component" value="Chromosome 1"/>
</dbReference>
<dbReference type="InterPro" id="IPR011990">
    <property type="entry name" value="TPR-like_helical_dom_sf"/>
</dbReference>
<feature type="repeat" description="PPR" evidence="3">
    <location>
        <begin position="120"/>
        <end position="154"/>
    </location>
</feature>
<keyword evidence="2" id="KW-0677">Repeat</keyword>
<feature type="repeat" description="PPR" evidence="3">
    <location>
        <begin position="155"/>
        <end position="189"/>
    </location>
</feature>
<feature type="repeat" description="PPR" evidence="3">
    <location>
        <begin position="85"/>
        <end position="119"/>
    </location>
</feature>
<dbReference type="PANTHER" id="PTHR47447">
    <property type="entry name" value="OS03G0856100 PROTEIN"/>
    <property type="match status" value="1"/>
</dbReference>
<protein>
    <submittedName>
        <fullName evidence="4">Putative tetratricopeptide-like helical domain-containing protein</fullName>
    </submittedName>
</protein>
<dbReference type="InterPro" id="IPR002885">
    <property type="entry name" value="PPR_rpt"/>
</dbReference>
<sequence>MILKRVYPNVATSRIMIDVLCKQGLLQRNVADLDQIVGKRNSHSPSVIVNLSLILRMSEKVAKEGKLFKLVTLLKRLLQKNLIGDSVAYSLIVQVKVRLGDLDFALEMYNEMVRRGFRENSFVYTSFIRAFCEKGRIEEAIGLMREMEGKGVRGYGETYECVIVGCADSRRLEECWSVFEEMLSAGFVLGCLLFDKVAEKLCEIGKLRRKDEVQGVCKIYYEMKFLRRCSEQPKCCMQQRQYMFETWPTMWTEMIYICMSSYRFICQHFLYNFARLNLFWIIVCIKDDYGEIVNICLHTDQEGRFKAIDILSLK</sequence>
<gene>
    <name evidence="4" type="ORF">MtrunA17_Chr1g0164031</name>
</gene>
<accession>A0A396JM85</accession>
<organism evidence="4">
    <name type="scientific">Medicago truncatula</name>
    <name type="common">Barrel medic</name>
    <name type="synonym">Medicago tribuloides</name>
    <dbReference type="NCBI Taxonomy" id="3880"/>
    <lineage>
        <taxon>Eukaryota</taxon>
        <taxon>Viridiplantae</taxon>
        <taxon>Streptophyta</taxon>
        <taxon>Embryophyta</taxon>
        <taxon>Tracheophyta</taxon>
        <taxon>Spermatophyta</taxon>
        <taxon>Magnoliopsida</taxon>
        <taxon>eudicotyledons</taxon>
        <taxon>Gunneridae</taxon>
        <taxon>Pentapetalae</taxon>
        <taxon>rosids</taxon>
        <taxon>fabids</taxon>
        <taxon>Fabales</taxon>
        <taxon>Fabaceae</taxon>
        <taxon>Papilionoideae</taxon>
        <taxon>50 kb inversion clade</taxon>
        <taxon>NPAAA clade</taxon>
        <taxon>Hologalegina</taxon>
        <taxon>IRL clade</taxon>
        <taxon>Trifolieae</taxon>
        <taxon>Medicago</taxon>
    </lineage>
</organism>
<dbReference type="EMBL" id="PSQE01000001">
    <property type="protein sequence ID" value="RHN78304.1"/>
    <property type="molecule type" value="Genomic_DNA"/>
</dbReference>
<dbReference type="Gramene" id="rna1842">
    <property type="protein sequence ID" value="RHN78304.1"/>
    <property type="gene ID" value="gene1842"/>
</dbReference>
<dbReference type="AlphaFoldDB" id="A0A396JM85"/>
<dbReference type="NCBIfam" id="TIGR00756">
    <property type="entry name" value="PPR"/>
    <property type="match status" value="3"/>
</dbReference>
<comment type="similarity">
    <text evidence="1">Belongs to the PPR family. P subfamily.</text>
</comment>
<name>A0A396JM85_MEDTR</name>
<dbReference type="PANTHER" id="PTHR47447:SF22">
    <property type="entry name" value="TETRATRICOPEPTIDE-LIKE HELICAL DOMAIN SUPERFAMILY"/>
    <property type="match status" value="1"/>
</dbReference>
<dbReference type="Pfam" id="PF01535">
    <property type="entry name" value="PPR"/>
    <property type="match status" value="1"/>
</dbReference>
<proteinExistence type="inferred from homology"/>
<reference evidence="4" key="1">
    <citation type="journal article" date="2018" name="Nat. Plants">
        <title>Whole-genome landscape of Medicago truncatula symbiotic genes.</title>
        <authorList>
            <person name="Pecrix Y."/>
            <person name="Gamas P."/>
            <person name="Carrere S."/>
        </authorList>
    </citation>
    <scope>NUCLEOTIDE SEQUENCE</scope>
    <source>
        <tissue evidence="4">Leaves</tissue>
    </source>
</reference>
<dbReference type="PROSITE" id="PS51375">
    <property type="entry name" value="PPR"/>
    <property type="match status" value="3"/>
</dbReference>
<dbReference type="Pfam" id="PF13041">
    <property type="entry name" value="PPR_2"/>
    <property type="match status" value="1"/>
</dbReference>
<evidence type="ECO:0000313" key="4">
    <source>
        <dbReference type="EMBL" id="RHN78304.1"/>
    </source>
</evidence>
<evidence type="ECO:0000256" key="1">
    <source>
        <dbReference type="ARBA" id="ARBA00007626"/>
    </source>
</evidence>